<proteinExistence type="predicted"/>
<keyword evidence="3 8" id="KW-0812">Transmembrane</keyword>
<reference evidence="10" key="1">
    <citation type="submission" date="2021-01" db="EMBL/GenBank/DDBJ databases">
        <authorList>
            <person name="Corre E."/>
            <person name="Pelletier E."/>
            <person name="Niang G."/>
            <person name="Scheremetjew M."/>
            <person name="Finn R."/>
            <person name="Kale V."/>
            <person name="Holt S."/>
            <person name="Cochrane G."/>
            <person name="Meng A."/>
            <person name="Brown T."/>
            <person name="Cohen L."/>
        </authorList>
    </citation>
    <scope>NUCLEOTIDE SEQUENCE</scope>
    <source>
        <strain evidence="10">SAG 63-3</strain>
    </source>
</reference>
<dbReference type="EMBL" id="HBFM01010606">
    <property type="protein sequence ID" value="CAD8770334.1"/>
    <property type="molecule type" value="Transcribed_RNA"/>
</dbReference>
<evidence type="ECO:0000256" key="3">
    <source>
        <dbReference type="ARBA" id="ARBA00022692"/>
    </source>
</evidence>
<keyword evidence="2" id="KW-0813">Transport</keyword>
<evidence type="ECO:0000256" key="4">
    <source>
        <dbReference type="ARBA" id="ARBA00022927"/>
    </source>
</evidence>
<dbReference type="GO" id="GO:0015031">
    <property type="term" value="P:protein transport"/>
    <property type="evidence" value="ECO:0007669"/>
    <property type="project" value="UniProtKB-KW"/>
</dbReference>
<keyword evidence="5 8" id="KW-1133">Transmembrane helix</keyword>
<comment type="subcellular location">
    <subcellularLocation>
        <location evidence="1">Membrane</location>
        <topology evidence="1">Single-pass membrane protein</topology>
    </subcellularLocation>
</comment>
<sequence>MVQNNENWLQDYDYSRTLAQEILQLIQERNVKFPEGGPEASRLSAVARKKIGTLGMELDKLLQTVDSPNNRLSDQEKNRRRDLVYDLKGRREQMQLALKRPNGQAERESLLSGGTSAAPPLPVETEQTALLDNQGLLLMQRRAMQEQDDQLSLMERNVSNTKHIAIAINEELDLQTRLLDDLTEDVDVTQSRLRAATHRVSQMLRQHSASRAGYCVFLAIVGFVATLVLVFKLYRLFHA</sequence>
<evidence type="ECO:0000256" key="8">
    <source>
        <dbReference type="SAM" id="Phobius"/>
    </source>
</evidence>
<dbReference type="AlphaFoldDB" id="A0A7S0YDD8"/>
<accession>A0A7S0YDD8</accession>
<dbReference type="SUPFAM" id="SSF58038">
    <property type="entry name" value="SNARE fusion complex"/>
    <property type="match status" value="1"/>
</dbReference>
<evidence type="ECO:0000256" key="7">
    <source>
        <dbReference type="SAM" id="MobiDB-lite"/>
    </source>
</evidence>
<evidence type="ECO:0000256" key="5">
    <source>
        <dbReference type="ARBA" id="ARBA00022989"/>
    </source>
</evidence>
<dbReference type="CDD" id="cd15841">
    <property type="entry name" value="SNARE_Qc"/>
    <property type="match status" value="1"/>
</dbReference>
<evidence type="ECO:0000259" key="9">
    <source>
        <dbReference type="PROSITE" id="PS50192"/>
    </source>
</evidence>
<dbReference type="GO" id="GO:0016020">
    <property type="term" value="C:membrane"/>
    <property type="evidence" value="ECO:0007669"/>
    <property type="project" value="UniProtKB-SubCell"/>
</dbReference>
<dbReference type="PROSITE" id="PS50192">
    <property type="entry name" value="T_SNARE"/>
    <property type="match status" value="1"/>
</dbReference>
<keyword evidence="6 8" id="KW-0472">Membrane</keyword>
<feature type="region of interest" description="Disordered" evidence="7">
    <location>
        <begin position="97"/>
        <end position="121"/>
    </location>
</feature>
<feature type="domain" description="T-SNARE coiled-coil homology" evidence="9">
    <location>
        <begin position="141"/>
        <end position="203"/>
    </location>
</feature>
<dbReference type="GO" id="GO:0005737">
    <property type="term" value="C:cytoplasm"/>
    <property type="evidence" value="ECO:0007669"/>
    <property type="project" value="UniProtKB-ARBA"/>
</dbReference>
<evidence type="ECO:0000313" key="10">
    <source>
        <dbReference type="EMBL" id="CAD8770334.1"/>
    </source>
</evidence>
<evidence type="ECO:0000256" key="2">
    <source>
        <dbReference type="ARBA" id="ARBA00022448"/>
    </source>
</evidence>
<evidence type="ECO:0000256" key="1">
    <source>
        <dbReference type="ARBA" id="ARBA00004167"/>
    </source>
</evidence>
<protein>
    <recommendedName>
        <fullName evidence="9">t-SNARE coiled-coil homology domain-containing protein</fullName>
    </recommendedName>
</protein>
<dbReference type="SMART" id="SM00397">
    <property type="entry name" value="t_SNARE"/>
    <property type="match status" value="1"/>
</dbReference>
<dbReference type="GO" id="GO:0012505">
    <property type="term" value="C:endomembrane system"/>
    <property type="evidence" value="ECO:0007669"/>
    <property type="project" value="UniProtKB-ARBA"/>
</dbReference>
<name>A0A7S0YDD8_9CHLO</name>
<gene>
    <name evidence="10" type="ORF">PPAR00522_LOCUS6735</name>
</gene>
<evidence type="ECO:0000256" key="6">
    <source>
        <dbReference type="ARBA" id="ARBA00023136"/>
    </source>
</evidence>
<feature type="transmembrane region" description="Helical" evidence="8">
    <location>
        <begin position="212"/>
        <end position="234"/>
    </location>
</feature>
<organism evidence="10">
    <name type="scientific">Polytomella parva</name>
    <dbReference type="NCBI Taxonomy" id="51329"/>
    <lineage>
        <taxon>Eukaryota</taxon>
        <taxon>Viridiplantae</taxon>
        <taxon>Chlorophyta</taxon>
        <taxon>core chlorophytes</taxon>
        <taxon>Chlorophyceae</taxon>
        <taxon>CS clade</taxon>
        <taxon>Chlamydomonadales</taxon>
        <taxon>Chlamydomonadaceae</taxon>
        <taxon>Polytomella</taxon>
    </lineage>
</organism>
<dbReference type="Gene3D" id="1.20.5.110">
    <property type="match status" value="1"/>
</dbReference>
<keyword evidence="4" id="KW-0653">Protein transport</keyword>
<dbReference type="InterPro" id="IPR000727">
    <property type="entry name" value="T_SNARE_dom"/>
</dbReference>
<dbReference type="PANTHER" id="PTHR12791">
    <property type="entry name" value="GOLGI SNARE BET1-RELATED"/>
    <property type="match status" value="1"/>
</dbReference>